<accession>A0A1X3D9C2</accession>
<name>A0A1X3D9C2_9NEIS</name>
<dbReference type="EMBL" id="MTBO01000015">
    <property type="protein sequence ID" value="OSI16539.1"/>
    <property type="molecule type" value="Genomic_DNA"/>
</dbReference>
<dbReference type="AlphaFoldDB" id="A0A1X3D9C2"/>
<protein>
    <submittedName>
        <fullName evidence="1">Uncharacterized protein</fullName>
    </submittedName>
</protein>
<keyword evidence="2" id="KW-1185">Reference proteome</keyword>
<proteinExistence type="predicted"/>
<sequence length="96" mass="11225">MSVQMFLHNRQGGIAVVTDQCGKKAQFLNDTLRPIPHPDTIRLDWVEICEINDQCPLIEWDDYLGEWEVKYPDSKFSFEYLRDAIDFAISEEQADD</sequence>
<evidence type="ECO:0000313" key="1">
    <source>
        <dbReference type="EMBL" id="OSI16539.1"/>
    </source>
</evidence>
<gene>
    <name evidence="1" type="ORF">BWD09_07190</name>
</gene>
<organism evidence="1 2">
    <name type="scientific">Neisseria dentiae</name>
    <dbReference type="NCBI Taxonomy" id="194197"/>
    <lineage>
        <taxon>Bacteria</taxon>
        <taxon>Pseudomonadati</taxon>
        <taxon>Pseudomonadota</taxon>
        <taxon>Betaproteobacteria</taxon>
        <taxon>Neisseriales</taxon>
        <taxon>Neisseriaceae</taxon>
        <taxon>Neisseria</taxon>
    </lineage>
</organism>
<dbReference type="Proteomes" id="UP000193118">
    <property type="component" value="Unassembled WGS sequence"/>
</dbReference>
<evidence type="ECO:0000313" key="2">
    <source>
        <dbReference type="Proteomes" id="UP000193118"/>
    </source>
</evidence>
<dbReference type="STRING" id="194197.BWD09_07190"/>
<reference evidence="2" key="1">
    <citation type="submission" date="2017-01" db="EMBL/GenBank/DDBJ databases">
        <authorList>
            <person name="Wolfgang W.J."/>
            <person name="Cole J."/>
            <person name="Wroblewski D."/>
            <person name="Mcginnis J."/>
            <person name="Musser K.A."/>
        </authorList>
    </citation>
    <scope>NUCLEOTIDE SEQUENCE [LARGE SCALE GENOMIC DNA]</scope>
    <source>
        <strain evidence="2">DSM 19151</strain>
    </source>
</reference>
<comment type="caution">
    <text evidence="1">The sequence shown here is derived from an EMBL/GenBank/DDBJ whole genome shotgun (WGS) entry which is preliminary data.</text>
</comment>